<accession>A0A8R1USN3</accession>
<sequence>MAIFNLLGWSRSVGLLPWVRSLSMGSTGDSAGTWNGLKRSAEADDDMLSDSEMKKKKVVIADEGRNLNQRVTYKLSKLISYKSRMLDELRKLDEREMELDDEAEDRALNRYAKFRKRLLRCENMIRDHRIIIRTDADDDVKSTMSMSLLREIMNKVKAVDNCHTFNFPKDERLLNWVNWQIRDASMLHRWKVLDKNLVEYPGVENDGMPIVETCSQDPPDGEISLQNRIFRLEADTREGDGDSISDNSDDGDLEGDEDELEDVEVEDSSEEESVLDMEKYCAASDDDKDEKGSSTTSEAKVVKTGRTYSHLSDEPIDGGASTKSPSLMLEGRARDTLNNNIAKEIPAASKRAVARVVPTVHTEPNNPPPPPQATVRTGLDPRWAQVLNPPPVQKVVASTILLSENDAAMEDNKVNTIPERIPIQDLPVPPQSNPAHSWGNKLVEISAWLVQHDFAAHNYYKPDRHVVTSGDEGEEGDDEIVCLDDDFEFDSVSHSGLKFKRNLKETPAAPVETIDEESVIELD</sequence>
<proteinExistence type="predicted"/>
<keyword evidence="4" id="KW-1185">Reference proteome</keyword>
<organism evidence="3 4">
    <name type="scientific">Pristionchus pacificus</name>
    <name type="common">Parasitic nematode worm</name>
    <dbReference type="NCBI Taxonomy" id="54126"/>
    <lineage>
        <taxon>Eukaryota</taxon>
        <taxon>Metazoa</taxon>
        <taxon>Ecdysozoa</taxon>
        <taxon>Nematoda</taxon>
        <taxon>Chromadorea</taxon>
        <taxon>Rhabditida</taxon>
        <taxon>Rhabditina</taxon>
        <taxon>Diplogasteromorpha</taxon>
        <taxon>Diplogasteroidea</taxon>
        <taxon>Neodiplogasteridae</taxon>
        <taxon>Pristionchus</taxon>
    </lineage>
</organism>
<feature type="region of interest" description="Disordered" evidence="1">
    <location>
        <begin position="234"/>
        <end position="326"/>
    </location>
</feature>
<evidence type="ECO:0000313" key="4">
    <source>
        <dbReference type="Proteomes" id="UP000005239"/>
    </source>
</evidence>
<reference evidence="3" key="2">
    <citation type="submission" date="2022-06" db="UniProtKB">
        <authorList>
            <consortium name="EnsemblMetazoa"/>
        </authorList>
    </citation>
    <scope>IDENTIFICATION</scope>
    <source>
        <strain evidence="3">PS312</strain>
    </source>
</reference>
<dbReference type="Proteomes" id="UP000005239">
    <property type="component" value="Unassembled WGS sequence"/>
</dbReference>
<evidence type="ECO:0000256" key="2">
    <source>
        <dbReference type="SAM" id="SignalP"/>
    </source>
</evidence>
<name>A0A2A6B2F1_PRIPA</name>
<reference evidence="4" key="1">
    <citation type="journal article" date="2008" name="Nat. Genet.">
        <title>The Pristionchus pacificus genome provides a unique perspective on nematode lifestyle and parasitism.</title>
        <authorList>
            <person name="Dieterich C."/>
            <person name="Clifton S.W."/>
            <person name="Schuster L.N."/>
            <person name="Chinwalla A."/>
            <person name="Delehaunty K."/>
            <person name="Dinkelacker I."/>
            <person name="Fulton L."/>
            <person name="Fulton R."/>
            <person name="Godfrey J."/>
            <person name="Minx P."/>
            <person name="Mitreva M."/>
            <person name="Roeseler W."/>
            <person name="Tian H."/>
            <person name="Witte H."/>
            <person name="Yang S.P."/>
            <person name="Wilson R.K."/>
            <person name="Sommer R.J."/>
        </authorList>
    </citation>
    <scope>NUCLEOTIDE SEQUENCE [LARGE SCALE GENOMIC DNA]</scope>
    <source>
        <strain evidence="4">PS312</strain>
    </source>
</reference>
<evidence type="ECO:0000256" key="1">
    <source>
        <dbReference type="SAM" id="MobiDB-lite"/>
    </source>
</evidence>
<evidence type="ECO:0000313" key="3">
    <source>
        <dbReference type="EnsemblMetazoa" id="PPA39838.1"/>
    </source>
</evidence>
<feature type="signal peptide" evidence="2">
    <location>
        <begin position="1"/>
        <end position="21"/>
    </location>
</feature>
<feature type="compositionally biased region" description="Acidic residues" evidence="1">
    <location>
        <begin position="241"/>
        <end position="275"/>
    </location>
</feature>
<protein>
    <submittedName>
        <fullName evidence="3">Uncharacterized protein</fullName>
    </submittedName>
</protein>
<gene>
    <name evidence="3" type="primary">WBGene00278207</name>
</gene>
<accession>A0A2A6B2F1</accession>
<dbReference type="AlphaFoldDB" id="A0A2A6B2F1"/>
<keyword evidence="2" id="KW-0732">Signal</keyword>
<feature type="chain" id="PRO_5043803207" evidence="2">
    <location>
        <begin position="22"/>
        <end position="523"/>
    </location>
</feature>
<dbReference type="EnsemblMetazoa" id="PPA39838.1">
    <property type="protein sequence ID" value="PPA39838.1"/>
    <property type="gene ID" value="WBGene00278207"/>
</dbReference>